<name>A0AAN8P118_POLSC</name>
<dbReference type="AlphaFoldDB" id="A0AAN8P118"/>
<reference evidence="2 3" key="1">
    <citation type="submission" date="2023-10" db="EMBL/GenBank/DDBJ databases">
        <title>Genomes of two closely related lineages of the louse Polyplax serrata with different host specificities.</title>
        <authorList>
            <person name="Martinu J."/>
            <person name="Tarabai H."/>
            <person name="Stefka J."/>
            <person name="Hypsa V."/>
        </authorList>
    </citation>
    <scope>NUCLEOTIDE SEQUENCE [LARGE SCALE GENOMIC DNA]</scope>
    <source>
        <strain evidence="2">HR10_N</strain>
    </source>
</reference>
<accession>A0AAN8P118</accession>
<dbReference type="EMBL" id="JAWJWE010000037">
    <property type="protein sequence ID" value="KAK6625903.1"/>
    <property type="molecule type" value="Genomic_DNA"/>
</dbReference>
<evidence type="ECO:0000313" key="3">
    <source>
        <dbReference type="Proteomes" id="UP001372834"/>
    </source>
</evidence>
<protein>
    <submittedName>
        <fullName evidence="2">Uncharacterized protein</fullName>
    </submittedName>
</protein>
<gene>
    <name evidence="2" type="ORF">RUM43_006202</name>
</gene>
<feature type="non-terminal residue" evidence="2">
    <location>
        <position position="1"/>
    </location>
</feature>
<sequence>LMSPVTGTRPDTHQPDSIGLETRSESGVKSRENDMCKHTGKVPQPVEFFVCPE</sequence>
<evidence type="ECO:0000256" key="1">
    <source>
        <dbReference type="SAM" id="MobiDB-lite"/>
    </source>
</evidence>
<proteinExistence type="predicted"/>
<feature type="region of interest" description="Disordered" evidence="1">
    <location>
        <begin position="1"/>
        <end position="38"/>
    </location>
</feature>
<evidence type="ECO:0000313" key="2">
    <source>
        <dbReference type="EMBL" id="KAK6625903.1"/>
    </source>
</evidence>
<organism evidence="2 3">
    <name type="scientific">Polyplax serrata</name>
    <name type="common">Common mouse louse</name>
    <dbReference type="NCBI Taxonomy" id="468196"/>
    <lineage>
        <taxon>Eukaryota</taxon>
        <taxon>Metazoa</taxon>
        <taxon>Ecdysozoa</taxon>
        <taxon>Arthropoda</taxon>
        <taxon>Hexapoda</taxon>
        <taxon>Insecta</taxon>
        <taxon>Pterygota</taxon>
        <taxon>Neoptera</taxon>
        <taxon>Paraneoptera</taxon>
        <taxon>Psocodea</taxon>
        <taxon>Troctomorpha</taxon>
        <taxon>Phthiraptera</taxon>
        <taxon>Anoplura</taxon>
        <taxon>Polyplacidae</taxon>
        <taxon>Polyplax</taxon>
    </lineage>
</organism>
<comment type="caution">
    <text evidence="2">The sequence shown here is derived from an EMBL/GenBank/DDBJ whole genome shotgun (WGS) entry which is preliminary data.</text>
</comment>
<feature type="compositionally biased region" description="Basic and acidic residues" evidence="1">
    <location>
        <begin position="22"/>
        <end position="37"/>
    </location>
</feature>
<dbReference type="Proteomes" id="UP001372834">
    <property type="component" value="Unassembled WGS sequence"/>
</dbReference>
<feature type="non-terminal residue" evidence="2">
    <location>
        <position position="53"/>
    </location>
</feature>